<protein>
    <recommendedName>
        <fullName evidence="3">RES domain-containing protein</fullName>
    </recommendedName>
</protein>
<proteinExistence type="predicted"/>
<dbReference type="RefSeq" id="WP_378555898.1">
    <property type="nucleotide sequence ID" value="NZ_JBHSDL010000005.1"/>
</dbReference>
<keyword evidence="2" id="KW-1185">Reference proteome</keyword>
<name>A0ABV8VD73_9NOCA</name>
<evidence type="ECO:0000313" key="2">
    <source>
        <dbReference type="Proteomes" id="UP001595844"/>
    </source>
</evidence>
<evidence type="ECO:0008006" key="3">
    <source>
        <dbReference type="Google" id="ProtNLM"/>
    </source>
</evidence>
<dbReference type="Proteomes" id="UP001595844">
    <property type="component" value="Unassembled WGS sequence"/>
</dbReference>
<sequence length="392" mass="43484">MTPNRDIVDAIDELVDWQMSNHANRSGYDYNVGQDKCPHSWCSDDFHGLPITSRMREMRGWGHMDPDYRYADDTTDVLCPGSEFVGEFTPPASPNTGYDNGDRLTGDVFAAYRAARRDVNAALLGIPNIDEQIDAMLAPSLAAPPSRATEERARRGVIDMTAVDSLRGLRCQVGAPNAAHAEYLREHVVYSFVEEVASRYPGVQLDLAEIRTEYRQEPHGNLLVAWWEPIPAGGILDGGHAHGRLIDEPTYGSAYRTVAPFRIHRPTGETAPMYPVIDTIDYERAGYDTVARRWVYKPRPPARPAPAVRTQPANRHLVAAPNRAEAWRYAATHGLNPVIVTHTADCRGLDPTRFVIHDLGCDPRLRAELRHRAGIAGVTLESLIHTPGDQAA</sequence>
<comment type="caution">
    <text evidence="1">The sequence shown here is derived from an EMBL/GenBank/DDBJ whole genome shotgun (WGS) entry which is preliminary data.</text>
</comment>
<organism evidence="1 2">
    <name type="scientific">Nocardia halotolerans</name>
    <dbReference type="NCBI Taxonomy" id="1755878"/>
    <lineage>
        <taxon>Bacteria</taxon>
        <taxon>Bacillati</taxon>
        <taxon>Actinomycetota</taxon>
        <taxon>Actinomycetes</taxon>
        <taxon>Mycobacteriales</taxon>
        <taxon>Nocardiaceae</taxon>
        <taxon>Nocardia</taxon>
    </lineage>
</organism>
<dbReference type="EMBL" id="JBHSDL010000005">
    <property type="protein sequence ID" value="MFC4373283.1"/>
    <property type="molecule type" value="Genomic_DNA"/>
</dbReference>
<accession>A0ABV8VD73</accession>
<reference evidence="2" key="1">
    <citation type="journal article" date="2019" name="Int. J. Syst. Evol. Microbiol.">
        <title>The Global Catalogue of Microorganisms (GCM) 10K type strain sequencing project: providing services to taxonomists for standard genome sequencing and annotation.</title>
        <authorList>
            <consortium name="The Broad Institute Genomics Platform"/>
            <consortium name="The Broad Institute Genome Sequencing Center for Infectious Disease"/>
            <person name="Wu L."/>
            <person name="Ma J."/>
        </authorList>
    </citation>
    <scope>NUCLEOTIDE SEQUENCE [LARGE SCALE GENOMIC DNA]</scope>
    <source>
        <strain evidence="2">IBRC-M 10490</strain>
    </source>
</reference>
<gene>
    <name evidence="1" type="ORF">ACFO5K_04140</name>
</gene>
<evidence type="ECO:0000313" key="1">
    <source>
        <dbReference type="EMBL" id="MFC4373283.1"/>
    </source>
</evidence>